<accession>A0AAV7V239</accession>
<comment type="caution">
    <text evidence="2">The sequence shown here is derived from an EMBL/GenBank/DDBJ whole genome shotgun (WGS) entry which is preliminary data.</text>
</comment>
<feature type="compositionally biased region" description="Polar residues" evidence="1">
    <location>
        <begin position="23"/>
        <end position="50"/>
    </location>
</feature>
<sequence length="295" mass="32288">MDQSVPPYNYGQITAPFSIISATPSDSLTASSTSENIPAQLNDSLTSLGDETSADSKDESESPEGSDSSPLREQIKSKEEESSDVDSNSCTVRKQNMNLLEIKGKLCTSVEDFQSSGNSSTYPVVNKPADSAFQMTHTAELSRDEDTPGLPSDIMEPSDNEKTVPLSSELMDFYDNEETPAVTKNVMDFSESQKVPPVSEQMMEVSNDEERQQSKTEQHAIRNDSLLLELDTVAVSTTDPNLLFTSIVLPVSSSKVSEDQLLDLPVSDPDFKLATPMPPAVYHEIKSSINLKQKY</sequence>
<dbReference type="AlphaFoldDB" id="A0AAV7V239"/>
<name>A0AAV7V239_PLEWA</name>
<proteinExistence type="predicted"/>
<evidence type="ECO:0000313" key="2">
    <source>
        <dbReference type="EMBL" id="KAJ1194856.1"/>
    </source>
</evidence>
<evidence type="ECO:0000256" key="1">
    <source>
        <dbReference type="SAM" id="MobiDB-lite"/>
    </source>
</evidence>
<evidence type="ECO:0000313" key="3">
    <source>
        <dbReference type="Proteomes" id="UP001066276"/>
    </source>
</evidence>
<feature type="region of interest" description="Disordered" evidence="1">
    <location>
        <begin position="23"/>
        <end position="91"/>
    </location>
</feature>
<organism evidence="2 3">
    <name type="scientific">Pleurodeles waltl</name>
    <name type="common">Iberian ribbed newt</name>
    <dbReference type="NCBI Taxonomy" id="8319"/>
    <lineage>
        <taxon>Eukaryota</taxon>
        <taxon>Metazoa</taxon>
        <taxon>Chordata</taxon>
        <taxon>Craniata</taxon>
        <taxon>Vertebrata</taxon>
        <taxon>Euteleostomi</taxon>
        <taxon>Amphibia</taxon>
        <taxon>Batrachia</taxon>
        <taxon>Caudata</taxon>
        <taxon>Salamandroidea</taxon>
        <taxon>Salamandridae</taxon>
        <taxon>Pleurodelinae</taxon>
        <taxon>Pleurodeles</taxon>
    </lineage>
</organism>
<feature type="region of interest" description="Disordered" evidence="1">
    <location>
        <begin position="140"/>
        <end position="161"/>
    </location>
</feature>
<gene>
    <name evidence="2" type="ORF">NDU88_004141</name>
</gene>
<dbReference type="Proteomes" id="UP001066276">
    <property type="component" value="Chromosome 2_2"/>
</dbReference>
<reference evidence="2" key="1">
    <citation type="journal article" date="2022" name="bioRxiv">
        <title>Sequencing and chromosome-scale assembly of the giantPleurodeles waltlgenome.</title>
        <authorList>
            <person name="Brown T."/>
            <person name="Elewa A."/>
            <person name="Iarovenko S."/>
            <person name="Subramanian E."/>
            <person name="Araus A.J."/>
            <person name="Petzold A."/>
            <person name="Susuki M."/>
            <person name="Suzuki K.-i.T."/>
            <person name="Hayashi T."/>
            <person name="Toyoda A."/>
            <person name="Oliveira C."/>
            <person name="Osipova E."/>
            <person name="Leigh N.D."/>
            <person name="Simon A."/>
            <person name="Yun M.H."/>
        </authorList>
    </citation>
    <scope>NUCLEOTIDE SEQUENCE</scope>
    <source>
        <strain evidence="2">20211129_DDA</strain>
        <tissue evidence="2">Liver</tissue>
    </source>
</reference>
<protein>
    <submittedName>
        <fullName evidence="2">Uncharacterized protein</fullName>
    </submittedName>
</protein>
<dbReference type="EMBL" id="JANPWB010000004">
    <property type="protein sequence ID" value="KAJ1194856.1"/>
    <property type="molecule type" value="Genomic_DNA"/>
</dbReference>
<keyword evidence="3" id="KW-1185">Reference proteome</keyword>